<gene>
    <name evidence="1" type="ORF">BYL167_LOCUS39675</name>
    <name evidence="2" type="ORF">GIL414_LOCUS48280</name>
</gene>
<feature type="non-terminal residue" evidence="2">
    <location>
        <position position="54"/>
    </location>
</feature>
<evidence type="ECO:0000313" key="2">
    <source>
        <dbReference type="EMBL" id="CAF4827237.1"/>
    </source>
</evidence>
<proteinExistence type="predicted"/>
<sequence>MFIGDELKQTVSIVVDLASVFDPDGVDIYFLNREPMFHVRNSQQLIPIFAVPPA</sequence>
<evidence type="ECO:0000313" key="1">
    <source>
        <dbReference type="EMBL" id="CAF4590054.1"/>
    </source>
</evidence>
<dbReference type="AlphaFoldDB" id="A0A8S3BJ26"/>
<accession>A0A8S3BJ26</accession>
<dbReference type="EMBL" id="CAJOBH010096035">
    <property type="protein sequence ID" value="CAF4590054.1"/>
    <property type="molecule type" value="Genomic_DNA"/>
</dbReference>
<comment type="caution">
    <text evidence="2">The sequence shown here is derived from an EMBL/GenBank/DDBJ whole genome shotgun (WGS) entry which is preliminary data.</text>
</comment>
<dbReference type="Proteomes" id="UP000681967">
    <property type="component" value="Unassembled WGS sequence"/>
</dbReference>
<organism evidence="2 3">
    <name type="scientific">Rotaria magnacalcarata</name>
    <dbReference type="NCBI Taxonomy" id="392030"/>
    <lineage>
        <taxon>Eukaryota</taxon>
        <taxon>Metazoa</taxon>
        <taxon>Spiralia</taxon>
        <taxon>Gnathifera</taxon>
        <taxon>Rotifera</taxon>
        <taxon>Eurotatoria</taxon>
        <taxon>Bdelloidea</taxon>
        <taxon>Philodinida</taxon>
        <taxon>Philodinidae</taxon>
        <taxon>Rotaria</taxon>
    </lineage>
</organism>
<dbReference type="EMBL" id="CAJOBJ010156054">
    <property type="protein sequence ID" value="CAF4827237.1"/>
    <property type="molecule type" value="Genomic_DNA"/>
</dbReference>
<name>A0A8S3BJ26_9BILA</name>
<evidence type="ECO:0000313" key="3">
    <source>
        <dbReference type="Proteomes" id="UP000681720"/>
    </source>
</evidence>
<reference evidence="2" key="1">
    <citation type="submission" date="2021-02" db="EMBL/GenBank/DDBJ databases">
        <authorList>
            <person name="Nowell W R."/>
        </authorList>
    </citation>
    <scope>NUCLEOTIDE SEQUENCE</scope>
</reference>
<protein>
    <submittedName>
        <fullName evidence="2">Uncharacterized protein</fullName>
    </submittedName>
</protein>
<dbReference type="Proteomes" id="UP000681720">
    <property type="component" value="Unassembled WGS sequence"/>
</dbReference>